<dbReference type="EMBL" id="JBHSAO010000016">
    <property type="protein sequence ID" value="MFC4025571.1"/>
    <property type="molecule type" value="Genomic_DNA"/>
</dbReference>
<evidence type="ECO:0000313" key="2">
    <source>
        <dbReference type="Proteomes" id="UP001595772"/>
    </source>
</evidence>
<name>A0ABV8H333_9BACI</name>
<dbReference type="Pfam" id="PF14337">
    <property type="entry name" value="Abi_alpha"/>
    <property type="match status" value="1"/>
</dbReference>
<accession>A0ABV8H333</accession>
<dbReference type="RefSeq" id="WP_379498061.1">
    <property type="nucleotide sequence ID" value="NZ_JBHSAO010000016.1"/>
</dbReference>
<reference evidence="2" key="1">
    <citation type="journal article" date="2019" name="Int. J. Syst. Evol. Microbiol.">
        <title>The Global Catalogue of Microorganisms (GCM) 10K type strain sequencing project: providing services to taxonomists for standard genome sequencing and annotation.</title>
        <authorList>
            <consortium name="The Broad Institute Genomics Platform"/>
            <consortium name="The Broad Institute Genome Sequencing Center for Infectious Disease"/>
            <person name="Wu L."/>
            <person name="Ma J."/>
        </authorList>
    </citation>
    <scope>NUCLEOTIDE SEQUENCE [LARGE SCALE GENOMIC DNA]</scope>
    <source>
        <strain evidence="2">IBRC-M 10703</strain>
    </source>
</reference>
<dbReference type="Proteomes" id="UP001595772">
    <property type="component" value="Unassembled WGS sequence"/>
</dbReference>
<gene>
    <name evidence="1" type="ORF">ACFOUV_17470</name>
</gene>
<proteinExistence type="predicted"/>
<protein>
    <submittedName>
        <fullName evidence="1">DUF4393 domain-containing protein</fullName>
    </submittedName>
</protein>
<dbReference type="InterPro" id="IPR025506">
    <property type="entry name" value="Abi_alpha"/>
</dbReference>
<evidence type="ECO:0000313" key="1">
    <source>
        <dbReference type="EMBL" id="MFC4025571.1"/>
    </source>
</evidence>
<sequence length="252" mass="28611">MDPIITAAVTSFVTTVATNSSKVPLKNLDDLWYLAFGKINHLADLKRAKYEVATTQYKNLVAKKVIEIDDNNLQEPPMSVVGPALEASRFYIEEQELREMFANVISASMDKSKSNKVHHSFVEIIKQISPDDAKNISLFREKTHHPIVKFELNYVQKNGYLILKSNVFYDSCSDIITGDENAASITNLQRLGLVAISYEENYQDKSNYIGFRNSIFYKHEISLQNPEISRVDIREGIIRITPLGKAFIDVCL</sequence>
<keyword evidence="2" id="KW-1185">Reference proteome</keyword>
<organism evidence="1 2">
    <name type="scientific">Oceanobacillus longus</name>
    <dbReference type="NCBI Taxonomy" id="930120"/>
    <lineage>
        <taxon>Bacteria</taxon>
        <taxon>Bacillati</taxon>
        <taxon>Bacillota</taxon>
        <taxon>Bacilli</taxon>
        <taxon>Bacillales</taxon>
        <taxon>Bacillaceae</taxon>
        <taxon>Oceanobacillus</taxon>
    </lineage>
</organism>
<comment type="caution">
    <text evidence="1">The sequence shown here is derived from an EMBL/GenBank/DDBJ whole genome shotgun (WGS) entry which is preliminary data.</text>
</comment>
<dbReference type="Gene3D" id="3.30.110.190">
    <property type="match status" value="1"/>
</dbReference>